<accession>D1AZE6</accession>
<comment type="similarity">
    <text evidence="6">Belongs to the methyltransferase superfamily. RNA methyltransferase RsmG family.</text>
</comment>
<keyword evidence="8" id="KW-1185">Reference proteome</keyword>
<dbReference type="PANTHER" id="PTHR31760">
    <property type="entry name" value="S-ADENOSYL-L-METHIONINE-DEPENDENT METHYLTRANSFERASES SUPERFAMILY PROTEIN"/>
    <property type="match status" value="1"/>
</dbReference>
<dbReference type="HAMAP" id="MF_00074">
    <property type="entry name" value="16SrRNA_methyltr_G"/>
    <property type="match status" value="1"/>
</dbReference>
<dbReference type="EC" id="2.1.1.-" evidence="6"/>
<evidence type="ECO:0000313" key="8">
    <source>
        <dbReference type="Proteomes" id="UP000002222"/>
    </source>
</evidence>
<feature type="binding site" evidence="6">
    <location>
        <position position="70"/>
    </location>
    <ligand>
        <name>S-adenosyl-L-methionine</name>
        <dbReference type="ChEBI" id="CHEBI:59789"/>
    </ligand>
</feature>
<name>D1AZE6_SULD5</name>
<dbReference type="Gene3D" id="3.40.50.150">
    <property type="entry name" value="Vaccinia Virus protein VP39"/>
    <property type="match status" value="1"/>
</dbReference>
<keyword evidence="4 6" id="KW-0808">Transferase</keyword>
<evidence type="ECO:0000256" key="3">
    <source>
        <dbReference type="ARBA" id="ARBA00022603"/>
    </source>
</evidence>
<sequence>MASYTLPAHFWDAAEQFATLLLQYNQTHNISGAKTKEAVMKNIEDSIYPLQFLHVTTMKRGIDVGTGAGFPGLLLALALPHMHFTLFEPIAKKSAFLHLAKSALELYNVDVCTNRVEKAPSFEADLISSRAVTNTKVLIKLCHNFIAPHTTLLFYKGEYVEEEIKGLSNCHVYQRDKRYYLIMEQVNVA</sequence>
<dbReference type="HOGENOM" id="CLU_065341_2_1_7"/>
<dbReference type="PANTHER" id="PTHR31760:SF0">
    <property type="entry name" value="S-ADENOSYL-L-METHIONINE-DEPENDENT METHYLTRANSFERASES SUPERFAMILY PROTEIN"/>
    <property type="match status" value="1"/>
</dbReference>
<dbReference type="OrthoDB" id="9808773at2"/>
<comment type="subcellular location">
    <subcellularLocation>
        <location evidence="6">Cytoplasm</location>
    </subcellularLocation>
</comment>
<dbReference type="AlphaFoldDB" id="D1AZE6"/>
<dbReference type="GO" id="GO:0070043">
    <property type="term" value="F:rRNA (guanine-N7-)-methyltransferase activity"/>
    <property type="evidence" value="ECO:0007669"/>
    <property type="project" value="UniProtKB-UniRule"/>
</dbReference>
<evidence type="ECO:0000256" key="5">
    <source>
        <dbReference type="ARBA" id="ARBA00022691"/>
    </source>
</evidence>
<dbReference type="eggNOG" id="COG0357">
    <property type="taxonomic scope" value="Bacteria"/>
</dbReference>
<dbReference type="STRING" id="525898.Sdel_0376"/>
<feature type="binding site" evidence="6">
    <location>
        <position position="65"/>
    </location>
    <ligand>
        <name>S-adenosyl-L-methionine</name>
        <dbReference type="ChEBI" id="CHEBI:59789"/>
    </ligand>
</feature>
<keyword evidence="5 6" id="KW-0949">S-adenosyl-L-methionine</keyword>
<dbReference type="InterPro" id="IPR029063">
    <property type="entry name" value="SAM-dependent_MTases_sf"/>
</dbReference>
<dbReference type="PIRSF" id="PIRSF003078">
    <property type="entry name" value="GidB"/>
    <property type="match status" value="1"/>
</dbReference>
<keyword evidence="1 6" id="KW-0963">Cytoplasm</keyword>
<dbReference type="EMBL" id="CP001816">
    <property type="protein sequence ID" value="ACZ11413.1"/>
    <property type="molecule type" value="Genomic_DNA"/>
</dbReference>
<reference evidence="8" key="1">
    <citation type="submission" date="2009-11" db="EMBL/GenBank/DDBJ databases">
        <title>The complete genome of Sulfurospirillum deleyianum DSM 6946.</title>
        <authorList>
            <consortium name="US DOE Joint Genome Institute (JGI-PGF)"/>
            <person name="Lucas S."/>
            <person name="Copeland A."/>
            <person name="Lapidus A."/>
            <person name="Glavina del Rio T."/>
            <person name="Dalin E."/>
            <person name="Tice H."/>
            <person name="Bruce D."/>
            <person name="Goodwin L."/>
            <person name="Pitluck S."/>
            <person name="Kyrpides N."/>
            <person name="Mavromatis K."/>
            <person name="Ivanova N."/>
            <person name="Ovchinnikova G."/>
            <person name="Munk A.C."/>
            <person name="Lu M."/>
            <person name="Brettin T."/>
            <person name="Detter J.C."/>
            <person name="Han C."/>
            <person name="Tapia R."/>
            <person name="Larimer F."/>
            <person name="Land M."/>
            <person name="Hauser L."/>
            <person name="Markowitz V."/>
            <person name="Cheng J.F."/>
            <person name="Hugenholtz P."/>
            <person name="Woyke T."/>
            <person name="Wu D."/>
            <person name="Aumann P."/>
            <person name="Schneider S."/>
            <person name="Lang E."/>
            <person name="Spring S."/>
            <person name="Klenk H.P."/>
            <person name="Eisen J.A."/>
        </authorList>
    </citation>
    <scope>NUCLEOTIDE SEQUENCE [LARGE SCALE GENOMIC DNA]</scope>
    <source>
        <strain evidence="8">ATCC 51133 / DSM 6946 / 5175</strain>
    </source>
</reference>
<gene>
    <name evidence="6" type="primary">rsmG</name>
    <name evidence="7" type="ordered locus">Sdel_0376</name>
</gene>
<dbReference type="InterPro" id="IPR003682">
    <property type="entry name" value="rRNA_ssu_MeTfrase_G"/>
</dbReference>
<keyword evidence="3 6" id="KW-0489">Methyltransferase</keyword>
<dbReference type="SUPFAM" id="SSF53335">
    <property type="entry name" value="S-adenosyl-L-methionine-dependent methyltransferases"/>
    <property type="match status" value="1"/>
</dbReference>
<dbReference type="GO" id="GO:0005829">
    <property type="term" value="C:cytosol"/>
    <property type="evidence" value="ECO:0007669"/>
    <property type="project" value="TreeGrafter"/>
</dbReference>
<comment type="caution">
    <text evidence="6">Lacks conserved residue(s) required for the propagation of feature annotation.</text>
</comment>
<proteinExistence type="inferred from homology"/>
<comment type="function">
    <text evidence="6">Specifically methylates the N7 position of a guanine in 16S rRNA.</text>
</comment>
<organism evidence="7 8">
    <name type="scientific">Sulfurospirillum deleyianum (strain ATCC 51133 / DSM 6946 / 5175)</name>
    <dbReference type="NCBI Taxonomy" id="525898"/>
    <lineage>
        <taxon>Bacteria</taxon>
        <taxon>Pseudomonadati</taxon>
        <taxon>Campylobacterota</taxon>
        <taxon>Epsilonproteobacteria</taxon>
        <taxon>Campylobacterales</taxon>
        <taxon>Sulfurospirillaceae</taxon>
        <taxon>Sulfurospirillum</taxon>
    </lineage>
</organism>
<evidence type="ECO:0000256" key="6">
    <source>
        <dbReference type="HAMAP-Rule" id="MF_00074"/>
    </source>
</evidence>
<feature type="binding site" evidence="6">
    <location>
        <position position="130"/>
    </location>
    <ligand>
        <name>S-adenosyl-L-methionine</name>
        <dbReference type="ChEBI" id="CHEBI:59789"/>
    </ligand>
</feature>
<dbReference type="NCBIfam" id="TIGR00138">
    <property type="entry name" value="rsmG_gidB"/>
    <property type="match status" value="1"/>
</dbReference>
<protein>
    <recommendedName>
        <fullName evidence="6">Ribosomal RNA small subunit methyltransferase G</fullName>
        <ecNumber evidence="6">2.1.1.-</ecNumber>
    </recommendedName>
    <alternativeName>
        <fullName evidence="6">16S rRNA 7-methylguanosine methyltransferase</fullName>
        <shortName evidence="6">16S rRNA m7G methyltransferase</shortName>
    </alternativeName>
</protein>
<dbReference type="RefSeq" id="WP_012856179.1">
    <property type="nucleotide sequence ID" value="NC_013512.1"/>
</dbReference>
<feature type="binding site" evidence="6">
    <location>
        <begin position="116"/>
        <end position="117"/>
    </location>
    <ligand>
        <name>S-adenosyl-L-methionine</name>
        <dbReference type="ChEBI" id="CHEBI:59789"/>
    </ligand>
</feature>
<evidence type="ECO:0000256" key="2">
    <source>
        <dbReference type="ARBA" id="ARBA00022552"/>
    </source>
</evidence>
<evidence type="ECO:0000256" key="4">
    <source>
        <dbReference type="ARBA" id="ARBA00022679"/>
    </source>
</evidence>
<dbReference type="Proteomes" id="UP000002222">
    <property type="component" value="Chromosome"/>
</dbReference>
<evidence type="ECO:0000256" key="1">
    <source>
        <dbReference type="ARBA" id="ARBA00022490"/>
    </source>
</evidence>
<dbReference type="KEGG" id="sdl:Sdel_0376"/>
<evidence type="ECO:0000313" key="7">
    <source>
        <dbReference type="EMBL" id="ACZ11413.1"/>
    </source>
</evidence>
<reference evidence="7 8" key="2">
    <citation type="journal article" date="2010" name="Stand. Genomic Sci.">
        <title>Complete genome sequence of Sulfurospirillum deleyianum type strain (5175).</title>
        <authorList>
            <person name="Sikorski J."/>
            <person name="Lapidus A."/>
            <person name="Copeland A."/>
            <person name="Glavina Del Rio T."/>
            <person name="Nolan M."/>
            <person name="Lucas S."/>
            <person name="Chen F."/>
            <person name="Tice H."/>
            <person name="Cheng J.F."/>
            <person name="Saunders E."/>
            <person name="Bruce D."/>
            <person name="Goodwin L."/>
            <person name="Pitluck S."/>
            <person name="Ovchinnikova G."/>
            <person name="Pati A."/>
            <person name="Ivanova N."/>
            <person name="Mavromatis K."/>
            <person name="Chen A."/>
            <person name="Palaniappan K."/>
            <person name="Chain P."/>
            <person name="Land M."/>
            <person name="Hauser L."/>
            <person name="Chang Y.J."/>
            <person name="Jeffries C.D."/>
            <person name="Brettin T."/>
            <person name="Detter J.C."/>
            <person name="Han C."/>
            <person name="Rohde M."/>
            <person name="Lang E."/>
            <person name="Spring S."/>
            <person name="Goker M."/>
            <person name="Bristow J."/>
            <person name="Eisen J.A."/>
            <person name="Markowitz V."/>
            <person name="Hugenholtz P."/>
            <person name="Kyrpides N.C."/>
            <person name="Klenk H.P."/>
        </authorList>
    </citation>
    <scope>NUCLEOTIDE SEQUENCE [LARGE SCALE GENOMIC DNA]</scope>
    <source>
        <strain evidence="8">ATCC 51133 / DSM 6946 / 5175</strain>
    </source>
</reference>
<keyword evidence="2 6" id="KW-0698">rRNA processing</keyword>
<dbReference type="Pfam" id="PF02527">
    <property type="entry name" value="GidB"/>
    <property type="match status" value="1"/>
</dbReference>